<dbReference type="EMBL" id="HG917868">
    <property type="protein sequence ID" value="CDM68511.1"/>
    <property type="molecule type" value="Genomic_DNA"/>
</dbReference>
<evidence type="ECO:0000313" key="14">
    <source>
        <dbReference type="EMBL" id="CDM68511.1"/>
    </source>
</evidence>
<keyword evidence="6" id="KW-0238">DNA-binding</keyword>
<keyword evidence="3 11" id="KW-0378">Hydrolase</keyword>
<comment type="catalytic activity">
    <reaction evidence="10">
        <text>ATP + H2O = ADP + phosphate + H(+)</text>
        <dbReference type="Rhea" id="RHEA:13065"/>
        <dbReference type="ChEBI" id="CHEBI:15377"/>
        <dbReference type="ChEBI" id="CHEBI:15378"/>
        <dbReference type="ChEBI" id="CHEBI:30616"/>
        <dbReference type="ChEBI" id="CHEBI:43474"/>
        <dbReference type="ChEBI" id="CHEBI:456216"/>
        <dbReference type="EC" id="5.6.2.4"/>
    </reaction>
</comment>
<dbReference type="PANTHER" id="PTHR11070:SF2">
    <property type="entry name" value="ATP-DEPENDENT DNA HELICASE SRS2"/>
    <property type="match status" value="1"/>
</dbReference>
<dbReference type="OrthoDB" id="9810135at2"/>
<reference evidence="14 15" key="1">
    <citation type="submission" date="2013-11" db="EMBL/GenBank/DDBJ databases">
        <title>Complete genome sequence of Clostridum sp. M2/40.</title>
        <authorList>
            <person name="Wibberg D."/>
            <person name="Puehler A."/>
            <person name="Schlueter A."/>
        </authorList>
    </citation>
    <scope>NUCLEOTIDE SEQUENCE [LARGE SCALE GENOMIC DNA]</scope>
    <source>
        <strain evidence="15">M2/40</strain>
    </source>
</reference>
<evidence type="ECO:0000256" key="3">
    <source>
        <dbReference type="ARBA" id="ARBA00022801"/>
    </source>
</evidence>
<dbReference type="RefSeq" id="WP_051483737.1">
    <property type="nucleotide sequence ID" value="NZ_HG917868.1"/>
</dbReference>
<evidence type="ECO:0000256" key="9">
    <source>
        <dbReference type="ARBA" id="ARBA00034808"/>
    </source>
</evidence>
<evidence type="ECO:0000256" key="6">
    <source>
        <dbReference type="ARBA" id="ARBA00023125"/>
    </source>
</evidence>
<dbReference type="GO" id="GO:0043138">
    <property type="term" value="F:3'-5' DNA helicase activity"/>
    <property type="evidence" value="ECO:0007669"/>
    <property type="project" value="UniProtKB-EC"/>
</dbReference>
<dbReference type="Gene3D" id="1.10.486.10">
    <property type="entry name" value="PCRA, domain 4"/>
    <property type="match status" value="1"/>
</dbReference>
<dbReference type="Pfam" id="PF00580">
    <property type="entry name" value="UvrD-helicase"/>
    <property type="match status" value="1"/>
</dbReference>
<dbReference type="PATRIC" id="fig|1216932.3.peg.1346"/>
<keyword evidence="7" id="KW-0413">Isomerase</keyword>
<sequence>MKLDKNQIDAINFKDCNALVVAAPGAGKTTVILKRVQYLIEEKGVSENNIIILTFTKNAAVSMKKRYKEETKKVKTPFFGTFHGLFYKILSRKEEIKMISTNDTYNIVKKGLYTHLKDVGEDKIKEMISAIGTYKSKRYSKESFQTSIDKEIFLKIYNDYENFKESAGLYDFEDLQIRALDLLYNNEMLLESYRKLFKYILVDEFQDCDENQIEFLQLINKENYIYAVGDEDQCIYSFRGAYPEPMVRFSDFFDNGEKIFLEKNYRCAKSIVDLSRDVIKYNESRNDKTIESYRNEKGVVKYIIADKEDIEGKDITSKIKLIKNENKGISFSDFAIIYRTNEESRIIVDNLIRSDIPFRYLDRAYNFFDHFICKDILAYLSLSIKTNDIESFFRIINKPFRYVSRSSLEKIKGLEIGDVFENYFDRNDLPPYQEKKLVDLKIDIQYLNTKSLSYAIATILNDLGYLDYLKEYSIKYKVNIDDLLEIVREFQEIASEHKTIINLLSYVKEYTETLENSKVEDKDAVILSTIHGVKGMEFKNVFLINVNEDNLPHCNNEDVEEERRLYYVAVTRAIDNLYVYSCKFVRGTFMDPSRFIKESGLILTEL</sequence>
<feature type="domain" description="UvrD-like helicase C-terminal" evidence="13">
    <location>
        <begin position="269"/>
        <end position="535"/>
    </location>
</feature>
<dbReference type="GO" id="GO:0016887">
    <property type="term" value="F:ATP hydrolysis activity"/>
    <property type="evidence" value="ECO:0007669"/>
    <property type="project" value="RHEA"/>
</dbReference>
<evidence type="ECO:0000256" key="10">
    <source>
        <dbReference type="ARBA" id="ARBA00048988"/>
    </source>
</evidence>
<feature type="domain" description="UvrD-like helicase ATP-binding" evidence="12">
    <location>
        <begin position="1"/>
        <end position="268"/>
    </location>
</feature>
<dbReference type="GO" id="GO:0005524">
    <property type="term" value="F:ATP binding"/>
    <property type="evidence" value="ECO:0007669"/>
    <property type="project" value="UniProtKB-UniRule"/>
</dbReference>
<keyword evidence="2 11" id="KW-0547">Nucleotide-binding</keyword>
<dbReference type="Gene3D" id="1.10.10.160">
    <property type="match status" value="1"/>
</dbReference>
<organism evidence="14 15">
    <name type="scientific">Clostridium bornimense</name>
    <dbReference type="NCBI Taxonomy" id="1216932"/>
    <lineage>
        <taxon>Bacteria</taxon>
        <taxon>Bacillati</taxon>
        <taxon>Bacillota</taxon>
        <taxon>Clostridia</taxon>
        <taxon>Eubacteriales</taxon>
        <taxon>Clostridiaceae</taxon>
        <taxon>Clostridium</taxon>
    </lineage>
</organism>
<dbReference type="CDD" id="cd17932">
    <property type="entry name" value="DEXQc_UvrD"/>
    <property type="match status" value="1"/>
</dbReference>
<name>W6RV13_9CLOT</name>
<evidence type="ECO:0000256" key="7">
    <source>
        <dbReference type="ARBA" id="ARBA00023235"/>
    </source>
</evidence>
<evidence type="ECO:0000256" key="4">
    <source>
        <dbReference type="ARBA" id="ARBA00022806"/>
    </source>
</evidence>
<dbReference type="PROSITE" id="PS51217">
    <property type="entry name" value="UVRD_HELICASE_CTER"/>
    <property type="match status" value="1"/>
</dbReference>
<evidence type="ECO:0000256" key="5">
    <source>
        <dbReference type="ARBA" id="ARBA00022840"/>
    </source>
</evidence>
<dbReference type="GO" id="GO:0033202">
    <property type="term" value="C:DNA helicase complex"/>
    <property type="evidence" value="ECO:0007669"/>
    <property type="project" value="TreeGrafter"/>
</dbReference>
<comment type="catalytic activity">
    <reaction evidence="8">
        <text>Couples ATP hydrolysis with the unwinding of duplex DNA by translocating in the 3'-5' direction.</text>
        <dbReference type="EC" id="5.6.2.4"/>
    </reaction>
</comment>
<dbReference type="InterPro" id="IPR014016">
    <property type="entry name" value="UvrD-like_ATP-bd"/>
</dbReference>
<comment type="similarity">
    <text evidence="1">Belongs to the helicase family. UvrD subfamily.</text>
</comment>
<accession>W6RV13</accession>
<dbReference type="EC" id="5.6.2.4" evidence="9"/>
<proteinExistence type="inferred from homology"/>
<dbReference type="InterPro" id="IPR013986">
    <property type="entry name" value="DExx_box_DNA_helicase_dom_sf"/>
</dbReference>
<evidence type="ECO:0000256" key="2">
    <source>
        <dbReference type="ARBA" id="ARBA00022741"/>
    </source>
</evidence>
<dbReference type="SUPFAM" id="SSF52540">
    <property type="entry name" value="P-loop containing nucleoside triphosphate hydrolases"/>
    <property type="match status" value="1"/>
</dbReference>
<dbReference type="Gene3D" id="3.40.50.300">
    <property type="entry name" value="P-loop containing nucleotide triphosphate hydrolases"/>
    <property type="match status" value="2"/>
</dbReference>
<dbReference type="STRING" id="1216932.CM240_1352"/>
<keyword evidence="5 11" id="KW-0067">ATP-binding</keyword>
<gene>
    <name evidence="14" type="ORF">CM240_1352</name>
</gene>
<dbReference type="eggNOG" id="COG0210">
    <property type="taxonomic scope" value="Bacteria"/>
</dbReference>
<dbReference type="AlphaFoldDB" id="W6RV13"/>
<dbReference type="Pfam" id="PF13361">
    <property type="entry name" value="UvrD_C"/>
    <property type="match status" value="1"/>
</dbReference>
<protein>
    <recommendedName>
        <fullName evidence="9">DNA 3'-5' helicase</fullName>
        <ecNumber evidence="9">5.6.2.4</ecNumber>
    </recommendedName>
</protein>
<dbReference type="InterPro" id="IPR027417">
    <property type="entry name" value="P-loop_NTPase"/>
</dbReference>
<evidence type="ECO:0000313" key="15">
    <source>
        <dbReference type="Proteomes" id="UP000019426"/>
    </source>
</evidence>
<dbReference type="GO" id="GO:0000725">
    <property type="term" value="P:recombinational repair"/>
    <property type="evidence" value="ECO:0007669"/>
    <property type="project" value="TreeGrafter"/>
</dbReference>
<evidence type="ECO:0000259" key="13">
    <source>
        <dbReference type="PROSITE" id="PS51217"/>
    </source>
</evidence>
<feature type="binding site" evidence="11">
    <location>
        <begin position="22"/>
        <end position="29"/>
    </location>
    <ligand>
        <name>ATP</name>
        <dbReference type="ChEBI" id="CHEBI:30616"/>
    </ligand>
</feature>
<dbReference type="HOGENOM" id="CLU_004585_6_1_9"/>
<dbReference type="KEGG" id="clt:CM240_1352"/>
<evidence type="ECO:0000259" key="12">
    <source>
        <dbReference type="PROSITE" id="PS51198"/>
    </source>
</evidence>
<keyword evidence="15" id="KW-1185">Reference proteome</keyword>
<dbReference type="GO" id="GO:0003677">
    <property type="term" value="F:DNA binding"/>
    <property type="evidence" value="ECO:0007669"/>
    <property type="project" value="UniProtKB-KW"/>
</dbReference>
<dbReference type="PROSITE" id="PS51198">
    <property type="entry name" value="UVRD_HELICASE_ATP_BIND"/>
    <property type="match status" value="1"/>
</dbReference>
<evidence type="ECO:0000256" key="11">
    <source>
        <dbReference type="PROSITE-ProRule" id="PRU00560"/>
    </source>
</evidence>
<keyword evidence="4 11" id="KW-0347">Helicase</keyword>
<dbReference type="Proteomes" id="UP000019426">
    <property type="component" value="Chromosome M2/40_rep1"/>
</dbReference>
<dbReference type="PANTHER" id="PTHR11070">
    <property type="entry name" value="UVRD / RECB / PCRA DNA HELICASE FAMILY MEMBER"/>
    <property type="match status" value="1"/>
</dbReference>
<dbReference type="InterPro" id="IPR000212">
    <property type="entry name" value="DNA_helicase_UvrD/REP"/>
</dbReference>
<evidence type="ECO:0000256" key="1">
    <source>
        <dbReference type="ARBA" id="ARBA00009922"/>
    </source>
</evidence>
<dbReference type="GO" id="GO:0005829">
    <property type="term" value="C:cytosol"/>
    <property type="evidence" value="ECO:0007669"/>
    <property type="project" value="TreeGrafter"/>
</dbReference>
<evidence type="ECO:0000256" key="8">
    <source>
        <dbReference type="ARBA" id="ARBA00034617"/>
    </source>
</evidence>
<dbReference type="InterPro" id="IPR014017">
    <property type="entry name" value="DNA_helicase_UvrD-like_C"/>
</dbReference>